<feature type="compositionally biased region" description="Low complexity" evidence="1">
    <location>
        <begin position="44"/>
        <end position="53"/>
    </location>
</feature>
<feature type="region of interest" description="Disordered" evidence="1">
    <location>
        <begin position="44"/>
        <end position="76"/>
    </location>
</feature>
<feature type="compositionally biased region" description="Basic and acidic residues" evidence="1">
    <location>
        <begin position="67"/>
        <end position="76"/>
    </location>
</feature>
<feature type="compositionally biased region" description="Polar residues" evidence="1">
    <location>
        <begin position="56"/>
        <end position="65"/>
    </location>
</feature>
<accession>A0A250VUG2</accession>
<evidence type="ECO:0000313" key="3">
    <source>
        <dbReference type="Proteomes" id="UP000217446"/>
    </source>
</evidence>
<organism evidence="2 3">
    <name type="scientific">Streptomyces olivochromogenes</name>
    <dbReference type="NCBI Taxonomy" id="1963"/>
    <lineage>
        <taxon>Bacteria</taxon>
        <taxon>Bacillati</taxon>
        <taxon>Actinomycetota</taxon>
        <taxon>Actinomycetes</taxon>
        <taxon>Kitasatosporales</taxon>
        <taxon>Streptomycetaceae</taxon>
        <taxon>Streptomyces</taxon>
    </lineage>
</organism>
<protein>
    <submittedName>
        <fullName evidence="2">Uncharacterized protein</fullName>
    </submittedName>
</protein>
<name>A0A250VUG2_STROL</name>
<evidence type="ECO:0000256" key="1">
    <source>
        <dbReference type="SAM" id="MobiDB-lite"/>
    </source>
</evidence>
<sequence length="94" mass="10253">MYCGHVIEATRNRNNPRPDGGGRDEERCPECGLNPAVIVAFEPLGPAAEPPAESRSLMSSRSTRQPPADRRSKAELVAENNALRAELESLRNQA</sequence>
<comment type="caution">
    <text evidence="2">The sequence shown here is derived from an EMBL/GenBank/DDBJ whole genome shotgun (WGS) entry which is preliminary data.</text>
</comment>
<gene>
    <name evidence="2" type="ORF">SO3561_09469</name>
</gene>
<reference evidence="3" key="1">
    <citation type="submission" date="2017-05" db="EMBL/GenBank/DDBJ databases">
        <title>Streptomyces olivochromogenes NBRC 3561 whole genome shotgun sequence.</title>
        <authorList>
            <person name="Dohra H."/>
            <person name="Kodani S."/>
        </authorList>
    </citation>
    <scope>NUCLEOTIDE SEQUENCE [LARGE SCALE GENOMIC DNA]</scope>
    <source>
        <strain evidence="3">NBRC 3561</strain>
    </source>
</reference>
<dbReference type="Proteomes" id="UP000217446">
    <property type="component" value="Unassembled WGS sequence"/>
</dbReference>
<evidence type="ECO:0000313" key="2">
    <source>
        <dbReference type="EMBL" id="GAX57898.1"/>
    </source>
</evidence>
<keyword evidence="3" id="KW-1185">Reference proteome</keyword>
<proteinExistence type="predicted"/>
<feature type="region of interest" description="Disordered" evidence="1">
    <location>
        <begin position="1"/>
        <end position="28"/>
    </location>
</feature>
<dbReference type="EMBL" id="BDQI01000042">
    <property type="protein sequence ID" value="GAX57898.1"/>
    <property type="molecule type" value="Genomic_DNA"/>
</dbReference>
<dbReference type="AlphaFoldDB" id="A0A250VUG2"/>